<dbReference type="OrthoDB" id="3381497at2"/>
<evidence type="ECO:0000313" key="2">
    <source>
        <dbReference type="Proteomes" id="UP000198959"/>
    </source>
</evidence>
<keyword evidence="2" id="KW-1185">Reference proteome</keyword>
<proteinExistence type="predicted"/>
<dbReference type="AlphaFoldDB" id="A0A1C6RNW6"/>
<dbReference type="RefSeq" id="WP_091638836.1">
    <property type="nucleotide sequence ID" value="NZ_FMHW01000002.1"/>
</dbReference>
<evidence type="ECO:0000313" key="1">
    <source>
        <dbReference type="EMBL" id="SCL18749.1"/>
    </source>
</evidence>
<dbReference type="EMBL" id="FMHW01000002">
    <property type="protein sequence ID" value="SCL18749.1"/>
    <property type="molecule type" value="Genomic_DNA"/>
</dbReference>
<dbReference type="Proteomes" id="UP000198959">
    <property type="component" value="Unassembled WGS sequence"/>
</dbReference>
<gene>
    <name evidence="1" type="ORF">GA0074692_0466</name>
</gene>
<sequence length="149" mass="16396">MKIDEQVEVQVRSVLDAVVHRNAPRLEETVREMSGRGILQQGTELAVAISGFVLFEIHDGLPSRDQINELAGDIAEQEAWMSPSVEDVRAYLTALAEKTPLSETLPHEAIVVLPYLVAANLLATASKPEDGEWWFKYLDKVEAAIEAAG</sequence>
<protein>
    <submittedName>
        <fullName evidence="1">Uncharacterized protein</fullName>
    </submittedName>
</protein>
<name>A0A1C6RNW6_9ACTN</name>
<accession>A0A1C6RNW6</accession>
<organism evidence="1 2">
    <name type="scientific">Micromonospora pallida</name>
    <dbReference type="NCBI Taxonomy" id="145854"/>
    <lineage>
        <taxon>Bacteria</taxon>
        <taxon>Bacillati</taxon>
        <taxon>Actinomycetota</taxon>
        <taxon>Actinomycetes</taxon>
        <taxon>Micromonosporales</taxon>
        <taxon>Micromonosporaceae</taxon>
        <taxon>Micromonospora</taxon>
    </lineage>
</organism>
<reference evidence="2" key="1">
    <citation type="submission" date="2016-06" db="EMBL/GenBank/DDBJ databases">
        <authorList>
            <person name="Varghese N."/>
            <person name="Submissions Spin"/>
        </authorList>
    </citation>
    <scope>NUCLEOTIDE SEQUENCE [LARGE SCALE GENOMIC DNA]</scope>
    <source>
        <strain evidence="2">DSM 43817</strain>
    </source>
</reference>